<organism evidence="6 7">
    <name type="scientific">Rotaria sordida</name>
    <dbReference type="NCBI Taxonomy" id="392033"/>
    <lineage>
        <taxon>Eukaryota</taxon>
        <taxon>Metazoa</taxon>
        <taxon>Spiralia</taxon>
        <taxon>Gnathifera</taxon>
        <taxon>Rotifera</taxon>
        <taxon>Eurotatoria</taxon>
        <taxon>Bdelloidea</taxon>
        <taxon>Philodinida</taxon>
        <taxon>Philodinidae</taxon>
        <taxon>Rotaria</taxon>
    </lineage>
</organism>
<dbReference type="InterPro" id="IPR052969">
    <property type="entry name" value="Thr-specific_kinase-like"/>
</dbReference>
<comment type="subcellular location">
    <subcellularLocation>
        <location evidence="1">Secreted</location>
    </subcellularLocation>
</comment>
<gene>
    <name evidence="6" type="ORF">JXQ802_LOCUS30315</name>
    <name evidence="5" type="ORF">PYM288_LOCUS11459</name>
</gene>
<dbReference type="AlphaFoldDB" id="A0A815EV59"/>
<dbReference type="Proteomes" id="UP000663870">
    <property type="component" value="Unassembled WGS sequence"/>
</dbReference>
<dbReference type="InterPro" id="IPR036465">
    <property type="entry name" value="vWFA_dom_sf"/>
</dbReference>
<dbReference type="EMBL" id="CAJNOH010000194">
    <property type="protein sequence ID" value="CAF0938598.1"/>
    <property type="molecule type" value="Genomic_DNA"/>
</dbReference>
<evidence type="ECO:0000256" key="1">
    <source>
        <dbReference type="ARBA" id="ARBA00004613"/>
    </source>
</evidence>
<dbReference type="InterPro" id="IPR056861">
    <property type="entry name" value="HMCN1-like_VWA"/>
</dbReference>
<dbReference type="PANTHER" id="PTHR47763:SF1">
    <property type="entry name" value="DUF659 DOMAIN-CONTAINING PROTEIN"/>
    <property type="match status" value="1"/>
</dbReference>
<dbReference type="GO" id="GO:0004674">
    <property type="term" value="F:protein serine/threonine kinase activity"/>
    <property type="evidence" value="ECO:0007669"/>
    <property type="project" value="TreeGrafter"/>
</dbReference>
<evidence type="ECO:0000256" key="3">
    <source>
        <dbReference type="ARBA" id="ARBA00022729"/>
    </source>
</evidence>
<reference evidence="6" key="1">
    <citation type="submission" date="2021-02" db="EMBL/GenBank/DDBJ databases">
        <authorList>
            <person name="Nowell W R."/>
        </authorList>
    </citation>
    <scope>NUCLEOTIDE SEQUENCE</scope>
</reference>
<dbReference type="Pfam" id="PF25106">
    <property type="entry name" value="VWA_4"/>
    <property type="match status" value="1"/>
</dbReference>
<evidence type="ECO:0000313" key="7">
    <source>
        <dbReference type="Proteomes" id="UP000663870"/>
    </source>
</evidence>
<evidence type="ECO:0000313" key="6">
    <source>
        <dbReference type="EMBL" id="CAF1316574.1"/>
    </source>
</evidence>
<dbReference type="GO" id="GO:0005737">
    <property type="term" value="C:cytoplasm"/>
    <property type="evidence" value="ECO:0007669"/>
    <property type="project" value="TreeGrafter"/>
</dbReference>
<comment type="caution">
    <text evidence="6">The sequence shown here is derived from an EMBL/GenBank/DDBJ whole genome shotgun (WGS) entry which is preliminary data.</text>
</comment>
<sequence length="653" mass="74344">MEITQLEREAQRNCDCTTDHKCSGFCQICPTEGRHDPTSCMFSAGHSGEHKCDAGHVCQQLCQICQLRGDPPNPCHFSYDHRDPPHHQCERVHQCPKTCAICPEPCSISLDFQGHDQHRCSSTVCWKPCIFSCGKACVTIDHSHDSTTEQVQFVKEEQILSMKKHLCDQSHYCLGICDTPGICKQEYKTQQCTWRTESGEEFLYDHIEVNAIRVKCGILIPALHYSHNQSNENHCCNGQHTCEQRCPDCYAFCRQSYGHDNFHHTLHRNKDQHVFTSTNPSEQIEIQPNDSNDSIIRKYKIGESSQPENCSVSCKRRGRGHFHLVECPGGNQCYEIKLETKAKHSNEVYYYGPDQPSPKKYDQILCSAYWSLMKWSPPVNDADRKLIDSCNFFCSEHVQRDKGQIIKDSSKGFCTLGAWHPGLHAFECQNEHQTEESYEGVDVCFVIDTTGSMGSYIEQVKATITRVIKENEVKLREMRASGTFQFAIVDYRDHPPEGDYIFHQCDFTNHQAAVEYMKTLRADSGGDAPEAVLDALDAACGLKWRDKADHLLFHVLDSPPHGRTYSSGGDRWPGGCPCGKTAEGILSKMKKKKIGYNLLLCSSSLNMMINEFQRHIEVRTLKFGEAITFEKIITQRVHQQLVDTEITFKKFIP</sequence>
<keyword evidence="3" id="KW-0732">Signal</keyword>
<dbReference type="Proteomes" id="UP000663854">
    <property type="component" value="Unassembled WGS sequence"/>
</dbReference>
<dbReference type="EMBL" id="CAJNOL010001225">
    <property type="protein sequence ID" value="CAF1316574.1"/>
    <property type="molecule type" value="Genomic_DNA"/>
</dbReference>
<proteinExistence type="predicted"/>
<keyword evidence="7" id="KW-1185">Reference proteome</keyword>
<evidence type="ECO:0000313" key="5">
    <source>
        <dbReference type="EMBL" id="CAF0938598.1"/>
    </source>
</evidence>
<protein>
    <recommendedName>
        <fullName evidence="4">VWFA domain-containing protein</fullName>
    </recommendedName>
</protein>
<dbReference type="PANTHER" id="PTHR47763">
    <property type="entry name" value="ALPHA-PROTEIN KINASE VWKA"/>
    <property type="match status" value="1"/>
</dbReference>
<accession>A0A815EV59</accession>
<feature type="domain" description="VWFA" evidence="4">
    <location>
        <begin position="442"/>
        <end position="526"/>
    </location>
</feature>
<evidence type="ECO:0000256" key="2">
    <source>
        <dbReference type="ARBA" id="ARBA00022525"/>
    </source>
</evidence>
<keyword evidence="2" id="KW-0964">Secreted</keyword>
<evidence type="ECO:0000259" key="4">
    <source>
        <dbReference type="PROSITE" id="PS50234"/>
    </source>
</evidence>
<dbReference type="PROSITE" id="PS50234">
    <property type="entry name" value="VWFA"/>
    <property type="match status" value="1"/>
</dbReference>
<dbReference type="Gene3D" id="3.40.50.410">
    <property type="entry name" value="von Willebrand factor, type A domain"/>
    <property type="match status" value="1"/>
</dbReference>
<dbReference type="SUPFAM" id="SSF53300">
    <property type="entry name" value="vWA-like"/>
    <property type="match status" value="1"/>
</dbReference>
<dbReference type="CDD" id="cd00198">
    <property type="entry name" value="vWFA"/>
    <property type="match status" value="1"/>
</dbReference>
<name>A0A815EV59_9BILA</name>
<dbReference type="InterPro" id="IPR002035">
    <property type="entry name" value="VWF_A"/>
</dbReference>